<proteinExistence type="predicted"/>
<name>A0A437GZY3_9SPHN</name>
<organism evidence="2 3">
    <name type="scientific">Croceicoccus ponticola</name>
    <dbReference type="NCBI Taxonomy" id="2217664"/>
    <lineage>
        <taxon>Bacteria</taxon>
        <taxon>Pseudomonadati</taxon>
        <taxon>Pseudomonadota</taxon>
        <taxon>Alphaproteobacteria</taxon>
        <taxon>Sphingomonadales</taxon>
        <taxon>Erythrobacteraceae</taxon>
        <taxon>Croceicoccus</taxon>
    </lineage>
</organism>
<protein>
    <submittedName>
        <fullName evidence="2">Uncharacterized protein</fullName>
    </submittedName>
</protein>
<feature type="chain" id="PRO_5019285890" evidence="1">
    <location>
        <begin position="22"/>
        <end position="165"/>
    </location>
</feature>
<dbReference type="EMBL" id="RXOL01000001">
    <property type="protein sequence ID" value="RVQ68905.1"/>
    <property type="molecule type" value="Genomic_DNA"/>
</dbReference>
<gene>
    <name evidence="2" type="ORF">EKN06_01370</name>
</gene>
<reference evidence="2 3" key="1">
    <citation type="submission" date="2018-12" db="EMBL/GenBank/DDBJ databases">
        <title>Croceicoccus ponticola sp. nov., a lipolytic bacterium isolated from seawater.</title>
        <authorList>
            <person name="Yoon J.-H."/>
        </authorList>
    </citation>
    <scope>NUCLEOTIDE SEQUENCE [LARGE SCALE GENOMIC DNA]</scope>
    <source>
        <strain evidence="2 3">GM-16</strain>
    </source>
</reference>
<dbReference type="OrthoDB" id="7426653at2"/>
<evidence type="ECO:0000313" key="2">
    <source>
        <dbReference type="EMBL" id="RVQ68905.1"/>
    </source>
</evidence>
<dbReference type="AlphaFoldDB" id="A0A437GZY3"/>
<sequence>MAKWMIALATLVAVPGLAAQAQSAPKAVSVHSGWGAFRDGERCYAIALAEPTPYARERQPFASVSVAPGAERFTMRLSRTIARDAIVTLDVGNRRFRLNGGGDSAWGKDSAADVGGGNEAIVAAMRSRDTMTVGARDTQGRLFRDAYRLKGAPTAIDAAIIACSR</sequence>
<comment type="caution">
    <text evidence="2">The sequence shown here is derived from an EMBL/GenBank/DDBJ whole genome shotgun (WGS) entry which is preliminary data.</text>
</comment>
<evidence type="ECO:0000256" key="1">
    <source>
        <dbReference type="SAM" id="SignalP"/>
    </source>
</evidence>
<dbReference type="Proteomes" id="UP000283003">
    <property type="component" value="Unassembled WGS sequence"/>
</dbReference>
<evidence type="ECO:0000313" key="3">
    <source>
        <dbReference type="Proteomes" id="UP000283003"/>
    </source>
</evidence>
<keyword evidence="1" id="KW-0732">Signal</keyword>
<keyword evidence="3" id="KW-1185">Reference proteome</keyword>
<feature type="signal peptide" evidence="1">
    <location>
        <begin position="1"/>
        <end position="21"/>
    </location>
</feature>
<accession>A0A437GZY3</accession>